<keyword evidence="1" id="KW-0238">DNA-binding</keyword>
<evidence type="ECO:0000313" key="2">
    <source>
        <dbReference type="Proteomes" id="UP000298179"/>
    </source>
</evidence>
<dbReference type="OrthoDB" id="595481at2"/>
<comment type="caution">
    <text evidence="1">The sequence shown here is derived from an EMBL/GenBank/DDBJ whole genome shotgun (WGS) entry which is preliminary data.</text>
</comment>
<keyword evidence="2" id="KW-1185">Reference proteome</keyword>
<evidence type="ECO:0000313" key="1">
    <source>
        <dbReference type="EMBL" id="TFF25293.1"/>
    </source>
</evidence>
<accession>A0A4Y8RNQ3</accession>
<reference evidence="1 2" key="1">
    <citation type="submission" date="2019-03" db="EMBL/GenBank/DDBJ databases">
        <title>Jiella endophytica sp. nov., a novel endophytic bacterium isolated from root of Ficus microcarpa Linn. f.</title>
        <authorList>
            <person name="Tuo L."/>
        </authorList>
    </citation>
    <scope>NUCLEOTIDE SEQUENCE [LARGE SCALE GENOMIC DNA]</scope>
    <source>
        <strain evidence="1 2">CBS5Q-3</strain>
    </source>
</reference>
<sequence length="92" mass="10661">MSGHEPKPILTDDERDDYDLSENVEWVPTGDIGEDRLAWQTAARRALQDVQDQRIEVLISRRDLERLKSRAAKEGVPYQALIKSILHDYVEE</sequence>
<organism evidence="1 2">
    <name type="scientific">Jiella endophytica</name>
    <dbReference type="NCBI Taxonomy" id="2558362"/>
    <lineage>
        <taxon>Bacteria</taxon>
        <taxon>Pseudomonadati</taxon>
        <taxon>Pseudomonadota</taxon>
        <taxon>Alphaproteobacteria</taxon>
        <taxon>Hyphomicrobiales</taxon>
        <taxon>Aurantimonadaceae</taxon>
        <taxon>Jiella</taxon>
    </lineage>
</organism>
<name>A0A4Y8RNQ3_9HYPH</name>
<proteinExistence type="predicted"/>
<dbReference type="RefSeq" id="WP_134761463.1">
    <property type="nucleotide sequence ID" value="NZ_SOZD01000002.1"/>
</dbReference>
<dbReference type="GO" id="GO:0003677">
    <property type="term" value="F:DNA binding"/>
    <property type="evidence" value="ECO:0007669"/>
    <property type="project" value="UniProtKB-KW"/>
</dbReference>
<protein>
    <submittedName>
        <fullName evidence="1">DNA-binding protein</fullName>
    </submittedName>
</protein>
<gene>
    <name evidence="1" type="ORF">E3C22_07965</name>
</gene>
<dbReference type="AlphaFoldDB" id="A0A4Y8RNQ3"/>
<dbReference type="Proteomes" id="UP000298179">
    <property type="component" value="Unassembled WGS sequence"/>
</dbReference>
<dbReference type="EMBL" id="SOZD01000002">
    <property type="protein sequence ID" value="TFF25293.1"/>
    <property type="molecule type" value="Genomic_DNA"/>
</dbReference>